<evidence type="ECO:0000256" key="5">
    <source>
        <dbReference type="ARBA" id="ARBA00022842"/>
    </source>
</evidence>
<dbReference type="Gene3D" id="3.10.580.10">
    <property type="entry name" value="CBS-domain"/>
    <property type="match status" value="1"/>
</dbReference>
<dbReference type="NCBIfam" id="TIGR00400">
    <property type="entry name" value="mgtE"/>
    <property type="match status" value="1"/>
</dbReference>
<evidence type="ECO:0000313" key="12">
    <source>
        <dbReference type="Proteomes" id="UP000319756"/>
    </source>
</evidence>
<dbReference type="InterPro" id="IPR006667">
    <property type="entry name" value="SLC41_membr_dom"/>
</dbReference>
<keyword evidence="6 9" id="KW-1133">Transmembrane helix</keyword>
<dbReference type="PROSITE" id="PS51371">
    <property type="entry name" value="CBS"/>
    <property type="match status" value="2"/>
</dbReference>
<evidence type="ECO:0000256" key="4">
    <source>
        <dbReference type="ARBA" id="ARBA00022692"/>
    </source>
</evidence>
<dbReference type="SMART" id="SM00116">
    <property type="entry name" value="CBS"/>
    <property type="match status" value="2"/>
</dbReference>
<evidence type="ECO:0000256" key="9">
    <source>
        <dbReference type="RuleBase" id="RU362011"/>
    </source>
</evidence>
<dbReference type="SUPFAM" id="SSF161093">
    <property type="entry name" value="MgtE membrane domain-like"/>
    <property type="match status" value="1"/>
</dbReference>
<evidence type="ECO:0000256" key="1">
    <source>
        <dbReference type="ARBA" id="ARBA00004141"/>
    </source>
</evidence>
<evidence type="ECO:0000256" key="7">
    <source>
        <dbReference type="ARBA" id="ARBA00023136"/>
    </source>
</evidence>
<feature type="transmembrane region" description="Helical" evidence="9">
    <location>
        <begin position="288"/>
        <end position="308"/>
    </location>
</feature>
<keyword evidence="8" id="KW-0129">CBS domain</keyword>
<dbReference type="InterPro" id="IPR006669">
    <property type="entry name" value="MgtE_transporter"/>
</dbReference>
<dbReference type="Pfam" id="PF00571">
    <property type="entry name" value="CBS"/>
    <property type="match status" value="2"/>
</dbReference>
<keyword evidence="4 9" id="KW-0812">Transmembrane</keyword>
<comment type="function">
    <text evidence="9">Acts as a magnesium transporter.</text>
</comment>
<dbReference type="SUPFAM" id="SSF158791">
    <property type="entry name" value="MgtE N-terminal domain-like"/>
    <property type="match status" value="1"/>
</dbReference>
<evidence type="ECO:0000259" key="10">
    <source>
        <dbReference type="PROSITE" id="PS51371"/>
    </source>
</evidence>
<dbReference type="InterPro" id="IPR000644">
    <property type="entry name" value="CBS_dom"/>
</dbReference>
<dbReference type="OrthoDB" id="9790355at2"/>
<evidence type="ECO:0000256" key="2">
    <source>
        <dbReference type="ARBA" id="ARBA00009749"/>
    </source>
</evidence>
<dbReference type="KEGG" id="sale:EPH95_07420"/>
<accession>A0A514LGQ5</accession>
<feature type="transmembrane region" description="Helical" evidence="9">
    <location>
        <begin position="390"/>
        <end position="414"/>
    </location>
</feature>
<keyword evidence="9" id="KW-0479">Metal-binding</keyword>
<reference evidence="12" key="1">
    <citation type="submission" date="2019-01" db="EMBL/GenBank/DDBJ databases">
        <title>Genomic analysis of Salicibibacter sp. NKC3-5.</title>
        <authorList>
            <person name="Oh Y.J."/>
        </authorList>
    </citation>
    <scope>NUCLEOTIDE SEQUENCE [LARGE SCALE GENOMIC DNA]</scope>
    <source>
        <strain evidence="12">NKC3-5</strain>
    </source>
</reference>
<dbReference type="Pfam" id="PF01769">
    <property type="entry name" value="MgtE"/>
    <property type="match status" value="1"/>
</dbReference>
<keyword evidence="9" id="KW-1003">Cell membrane</keyword>
<dbReference type="Proteomes" id="UP000319756">
    <property type="component" value="Chromosome"/>
</dbReference>
<dbReference type="InterPro" id="IPR038076">
    <property type="entry name" value="MgtE_N_sf"/>
</dbReference>
<evidence type="ECO:0000313" key="11">
    <source>
        <dbReference type="EMBL" id="QDI91033.1"/>
    </source>
</evidence>
<dbReference type="CDD" id="cd04606">
    <property type="entry name" value="CBS_pair_Mg_transporter"/>
    <property type="match status" value="1"/>
</dbReference>
<evidence type="ECO:0000256" key="6">
    <source>
        <dbReference type="ARBA" id="ARBA00022989"/>
    </source>
</evidence>
<feature type="transmembrane region" description="Helical" evidence="9">
    <location>
        <begin position="314"/>
        <end position="341"/>
    </location>
</feature>
<proteinExistence type="inferred from homology"/>
<feature type="domain" description="CBS" evidence="10">
    <location>
        <begin position="206"/>
        <end position="262"/>
    </location>
</feature>
<dbReference type="InterPro" id="IPR036739">
    <property type="entry name" value="SLC41_membr_dom_sf"/>
</dbReference>
<protein>
    <recommendedName>
        <fullName evidence="9">Magnesium transporter MgtE</fullName>
    </recommendedName>
</protein>
<feature type="transmembrane region" description="Helical" evidence="9">
    <location>
        <begin position="426"/>
        <end position="448"/>
    </location>
</feature>
<dbReference type="GO" id="GO:0015095">
    <property type="term" value="F:magnesium ion transmembrane transporter activity"/>
    <property type="evidence" value="ECO:0007669"/>
    <property type="project" value="UniProtKB-UniRule"/>
</dbReference>
<feature type="transmembrane region" description="Helical" evidence="9">
    <location>
        <begin position="362"/>
        <end position="384"/>
    </location>
</feature>
<dbReference type="InterPro" id="IPR006668">
    <property type="entry name" value="Mg_transptr_MgtE_intracell_dom"/>
</dbReference>
<dbReference type="SMART" id="SM00924">
    <property type="entry name" value="MgtE_N"/>
    <property type="match status" value="1"/>
</dbReference>
<dbReference type="SUPFAM" id="SSF54631">
    <property type="entry name" value="CBS-domain pair"/>
    <property type="match status" value="1"/>
</dbReference>
<keyword evidence="3 9" id="KW-0813">Transport</keyword>
<dbReference type="RefSeq" id="WP_142088719.1">
    <property type="nucleotide sequence ID" value="NZ_CP035485.1"/>
</dbReference>
<organism evidence="11 12">
    <name type="scientific">Salicibibacter halophilus</name>
    <dbReference type="NCBI Taxonomy" id="2502791"/>
    <lineage>
        <taxon>Bacteria</taxon>
        <taxon>Bacillati</taxon>
        <taxon>Bacillota</taxon>
        <taxon>Bacilli</taxon>
        <taxon>Bacillales</taxon>
        <taxon>Bacillaceae</taxon>
        <taxon>Salicibibacter</taxon>
    </lineage>
</organism>
<evidence type="ECO:0000256" key="8">
    <source>
        <dbReference type="PROSITE-ProRule" id="PRU00703"/>
    </source>
</evidence>
<dbReference type="Pfam" id="PF03448">
    <property type="entry name" value="MgtE_N"/>
    <property type="match status" value="1"/>
</dbReference>
<dbReference type="GO" id="GO:0005886">
    <property type="term" value="C:plasma membrane"/>
    <property type="evidence" value="ECO:0007669"/>
    <property type="project" value="UniProtKB-SubCell"/>
</dbReference>
<dbReference type="InterPro" id="IPR046342">
    <property type="entry name" value="CBS_dom_sf"/>
</dbReference>
<dbReference type="PANTHER" id="PTHR43773">
    <property type="entry name" value="MAGNESIUM TRANSPORTER MGTE"/>
    <property type="match status" value="1"/>
</dbReference>
<dbReference type="GO" id="GO:0046872">
    <property type="term" value="F:metal ion binding"/>
    <property type="evidence" value="ECO:0007669"/>
    <property type="project" value="UniProtKB-KW"/>
</dbReference>
<name>A0A514LGQ5_9BACI</name>
<keyword evidence="5 9" id="KW-0460">Magnesium</keyword>
<comment type="subcellular location">
    <subcellularLocation>
        <location evidence="9">Cell membrane</location>
        <topology evidence="9">Multi-pass membrane protein</topology>
    </subcellularLocation>
    <subcellularLocation>
        <location evidence="1">Membrane</location>
        <topology evidence="1">Multi-pass membrane protein</topology>
    </subcellularLocation>
</comment>
<dbReference type="AlphaFoldDB" id="A0A514LGQ5"/>
<dbReference type="Gene3D" id="1.25.60.10">
    <property type="entry name" value="MgtE N-terminal domain-like"/>
    <property type="match status" value="1"/>
</dbReference>
<gene>
    <name evidence="11" type="primary">mgtE</name>
    <name evidence="11" type="ORF">EPH95_07420</name>
</gene>
<comment type="similarity">
    <text evidence="2 9">Belongs to the SLC41A transporter family.</text>
</comment>
<feature type="domain" description="CBS" evidence="10">
    <location>
        <begin position="142"/>
        <end position="203"/>
    </location>
</feature>
<keyword evidence="7 9" id="KW-0472">Membrane</keyword>
<comment type="subunit">
    <text evidence="9">Homodimer.</text>
</comment>
<sequence length="456" mass="50814">MHRLDKHRLNEYAKETMDFLRNENIPLFRKTFLKLHSMDQATIFVALDLKERAKLYHNISAEEFSNIFQELDYKVQRMILQELHETYAADMFNEMNTDDAASFLVALPEKMQRGLLQKMNDTEASEIQELMGYPEETAGSIMTKDYVQIRAASTAREVLAYLQTEKPDAETIYYLYVVNEHNKLTGILSLRELITNNPSERVENLMRTQLITIQDDDDQEDVARIIQHYDLLALPVLTDAGALVGIVTVDDVMDVVEDETTEDIGELSAVRGATDVNLSAFASARKRAPWLILLMFLGLLTGGVIDQFEETLEAVVILAVFIPMIMDSAGNIGTQSLAVVVRGIAVGTFQRESIRQLLKRQLGTGLMVGLMCGAVIFVVVPLIPFFDGSWMLGAIVGISIFLSLSIACVVGAIMPLIINKLKLDPALASGPFVTTIGDVVGLFIYFSIATSLLQYL</sequence>
<dbReference type="Gene3D" id="1.10.357.20">
    <property type="entry name" value="SLC41 divalent cation transporters, integral membrane domain"/>
    <property type="match status" value="1"/>
</dbReference>
<dbReference type="EMBL" id="CP035485">
    <property type="protein sequence ID" value="QDI91033.1"/>
    <property type="molecule type" value="Genomic_DNA"/>
</dbReference>
<keyword evidence="12" id="KW-1185">Reference proteome</keyword>
<dbReference type="PANTHER" id="PTHR43773:SF1">
    <property type="entry name" value="MAGNESIUM TRANSPORTER MGTE"/>
    <property type="match status" value="1"/>
</dbReference>
<evidence type="ECO:0000256" key="3">
    <source>
        <dbReference type="ARBA" id="ARBA00022448"/>
    </source>
</evidence>